<feature type="chain" id="PRO_5046755035" evidence="5">
    <location>
        <begin position="20"/>
        <end position="267"/>
    </location>
</feature>
<dbReference type="SUPFAM" id="SSF111384">
    <property type="entry name" value="OmpH-like"/>
    <property type="match status" value="1"/>
</dbReference>
<gene>
    <name evidence="6" type="ORF">ACFSTG_07790</name>
</gene>
<sequence length="267" mass="31671">MKRSILALALIFAGFTANAQQTVRIGYVDMEYILQNVPEYQEASAQLERKVQQWKKEVETELSRIEKMKQELANEKPLLTSELIEEREDEIRFEEEKILEYQQKRFGPQGDLITQKLQLIKPIQDQVFVAVQEIAEARKYDLIFDKSADVITLYAAERLDVSDQVLRSITRASNREQLESRREKQDLLRSEDKTVEQDAEVTERKKIQEARKNEREALLEERKRLRDSVRTAKQKEYEERRAKLLEERQRKKDSVAKAREQKKEDNN</sequence>
<keyword evidence="2 5" id="KW-0732">Signal</keyword>
<evidence type="ECO:0000313" key="7">
    <source>
        <dbReference type="Proteomes" id="UP001597468"/>
    </source>
</evidence>
<dbReference type="PANTHER" id="PTHR35089">
    <property type="entry name" value="CHAPERONE PROTEIN SKP"/>
    <property type="match status" value="1"/>
</dbReference>
<evidence type="ECO:0000256" key="2">
    <source>
        <dbReference type="ARBA" id="ARBA00022729"/>
    </source>
</evidence>
<feature type="region of interest" description="Disordered" evidence="4">
    <location>
        <begin position="245"/>
        <end position="267"/>
    </location>
</feature>
<proteinExistence type="inferred from homology"/>
<dbReference type="PANTHER" id="PTHR35089:SF1">
    <property type="entry name" value="CHAPERONE PROTEIN SKP"/>
    <property type="match status" value="1"/>
</dbReference>
<protein>
    <submittedName>
        <fullName evidence="6">OmpH family outer membrane protein</fullName>
    </submittedName>
</protein>
<accession>A0ABW5IVU4</accession>
<dbReference type="SMART" id="SM00935">
    <property type="entry name" value="OmpH"/>
    <property type="match status" value="1"/>
</dbReference>
<comment type="caution">
    <text evidence="6">The sequence shown here is derived from an EMBL/GenBank/DDBJ whole genome shotgun (WGS) entry which is preliminary data.</text>
</comment>
<evidence type="ECO:0000256" key="3">
    <source>
        <dbReference type="SAM" id="Coils"/>
    </source>
</evidence>
<feature type="signal peptide" evidence="5">
    <location>
        <begin position="1"/>
        <end position="19"/>
    </location>
</feature>
<feature type="coiled-coil region" evidence="3">
    <location>
        <begin position="37"/>
        <end position="104"/>
    </location>
</feature>
<keyword evidence="7" id="KW-1185">Reference proteome</keyword>
<comment type="similarity">
    <text evidence="1">Belongs to the Skp family.</text>
</comment>
<dbReference type="Gene3D" id="3.30.910.20">
    <property type="entry name" value="Skp domain"/>
    <property type="match status" value="1"/>
</dbReference>
<organism evidence="6 7">
    <name type="scientific">Salinimicrobium flavum</name>
    <dbReference type="NCBI Taxonomy" id="1737065"/>
    <lineage>
        <taxon>Bacteria</taxon>
        <taxon>Pseudomonadati</taxon>
        <taxon>Bacteroidota</taxon>
        <taxon>Flavobacteriia</taxon>
        <taxon>Flavobacteriales</taxon>
        <taxon>Flavobacteriaceae</taxon>
        <taxon>Salinimicrobium</taxon>
    </lineage>
</organism>
<dbReference type="EMBL" id="JBHULT010000006">
    <property type="protein sequence ID" value="MFD2517792.1"/>
    <property type="molecule type" value="Genomic_DNA"/>
</dbReference>
<feature type="region of interest" description="Disordered" evidence="4">
    <location>
        <begin position="177"/>
        <end position="207"/>
    </location>
</feature>
<name>A0ABW5IVU4_9FLAO</name>
<keyword evidence="3" id="KW-0175">Coiled coil</keyword>
<dbReference type="InterPro" id="IPR005632">
    <property type="entry name" value="Chaperone_Skp"/>
</dbReference>
<dbReference type="RefSeq" id="WP_380750612.1">
    <property type="nucleotide sequence ID" value="NZ_JBHULT010000006.1"/>
</dbReference>
<evidence type="ECO:0000256" key="5">
    <source>
        <dbReference type="SAM" id="SignalP"/>
    </source>
</evidence>
<reference evidence="7" key="1">
    <citation type="journal article" date="2019" name="Int. J. Syst. Evol. Microbiol.">
        <title>The Global Catalogue of Microorganisms (GCM) 10K type strain sequencing project: providing services to taxonomists for standard genome sequencing and annotation.</title>
        <authorList>
            <consortium name="The Broad Institute Genomics Platform"/>
            <consortium name="The Broad Institute Genome Sequencing Center for Infectious Disease"/>
            <person name="Wu L."/>
            <person name="Ma J."/>
        </authorList>
    </citation>
    <scope>NUCLEOTIDE SEQUENCE [LARGE SCALE GENOMIC DNA]</scope>
    <source>
        <strain evidence="7">KCTC 42585</strain>
    </source>
</reference>
<dbReference type="InterPro" id="IPR024930">
    <property type="entry name" value="Skp_dom_sf"/>
</dbReference>
<dbReference type="Proteomes" id="UP001597468">
    <property type="component" value="Unassembled WGS sequence"/>
</dbReference>
<evidence type="ECO:0000256" key="1">
    <source>
        <dbReference type="ARBA" id="ARBA00009091"/>
    </source>
</evidence>
<evidence type="ECO:0000313" key="6">
    <source>
        <dbReference type="EMBL" id="MFD2517792.1"/>
    </source>
</evidence>
<evidence type="ECO:0000256" key="4">
    <source>
        <dbReference type="SAM" id="MobiDB-lite"/>
    </source>
</evidence>
<dbReference type="Pfam" id="PF03938">
    <property type="entry name" value="OmpH"/>
    <property type="match status" value="1"/>
</dbReference>